<protein>
    <recommendedName>
        <fullName evidence="7">Carbohydrate ABC transporter substrate-binding protein (CUT1 family)</fullName>
    </recommendedName>
</protein>
<dbReference type="CDD" id="cd13585">
    <property type="entry name" value="PBP2_TMBP_like"/>
    <property type="match status" value="1"/>
</dbReference>
<keyword evidence="6" id="KW-1185">Reference proteome</keyword>
<evidence type="ECO:0008006" key="7">
    <source>
        <dbReference type="Google" id="ProtNLM"/>
    </source>
</evidence>
<keyword evidence="2" id="KW-0813">Transport</keyword>
<evidence type="ECO:0000256" key="2">
    <source>
        <dbReference type="ARBA" id="ARBA00022448"/>
    </source>
</evidence>
<dbReference type="Gene3D" id="3.40.190.10">
    <property type="entry name" value="Periplasmic binding protein-like II"/>
    <property type="match status" value="1"/>
</dbReference>
<dbReference type="Pfam" id="PF01547">
    <property type="entry name" value="SBP_bac_1"/>
    <property type="match status" value="1"/>
</dbReference>
<dbReference type="InterPro" id="IPR050490">
    <property type="entry name" value="Bact_solute-bd_prot1"/>
</dbReference>
<dbReference type="EMBL" id="BAAAND010000008">
    <property type="protein sequence ID" value="GAA1596078.1"/>
    <property type="molecule type" value="Genomic_DNA"/>
</dbReference>
<organism evidence="5 6">
    <name type="scientific">Kribbella karoonensis</name>
    <dbReference type="NCBI Taxonomy" id="324851"/>
    <lineage>
        <taxon>Bacteria</taxon>
        <taxon>Bacillati</taxon>
        <taxon>Actinomycetota</taxon>
        <taxon>Actinomycetes</taxon>
        <taxon>Propionibacteriales</taxon>
        <taxon>Kribbellaceae</taxon>
        <taxon>Kribbella</taxon>
    </lineage>
</organism>
<dbReference type="SUPFAM" id="SSF53850">
    <property type="entry name" value="Periplasmic binding protein-like II"/>
    <property type="match status" value="1"/>
</dbReference>
<accession>A0ABP4PYZ9</accession>
<dbReference type="Proteomes" id="UP001500190">
    <property type="component" value="Unassembled WGS sequence"/>
</dbReference>
<keyword evidence="3 4" id="KW-0732">Signal</keyword>
<dbReference type="PANTHER" id="PTHR43649:SF34">
    <property type="entry name" value="ABC TRANSPORTER PERIPLASMIC-BINDING PROTEIN YCJN-RELATED"/>
    <property type="match status" value="1"/>
</dbReference>
<evidence type="ECO:0000313" key="6">
    <source>
        <dbReference type="Proteomes" id="UP001500190"/>
    </source>
</evidence>
<comment type="similarity">
    <text evidence="1">Belongs to the bacterial solute-binding protein 1 family.</text>
</comment>
<evidence type="ECO:0000256" key="1">
    <source>
        <dbReference type="ARBA" id="ARBA00008520"/>
    </source>
</evidence>
<sequence length="425" mass="45454">MRRSMLALTAGLLAVPLALSGCGGSGDEDSAGGVVRLTFRQFDPPSEIGGLQAVVQAWNTKHPDIQVKLETLTGPDSAQQFAREANSGSGPDVVQIANVNVKDLAKPKILKPIDELAKKSAPETPVDHFLALDLAKFQDKTWALPWTVDTYALAYRPDLLAAAGLKPPTTWDELASSAVKLSDPKAKRSGFCFTGASGPGSGQWFPINYYLWSHGQTLVKQDGDSWKVGVGQDELQSAIDYFNKLFTSGATAKSMIAVEQLTDPQLVGGLSRGTCAMTMMAPQTFRQAKKANPAVMTAPMPDGLKDGATHLGGRMLGISAASKHPEQAWEFLKYLNSSEAFTKISQYPAATTVLTKMKVPPGEEGYQQQLPHAQTFGRYISGPVPVNTLSKITNAQFGAVYSGQTDSHSAAANIISQIEGELKSR</sequence>
<evidence type="ECO:0000256" key="3">
    <source>
        <dbReference type="ARBA" id="ARBA00022729"/>
    </source>
</evidence>
<feature type="chain" id="PRO_5045791092" description="Carbohydrate ABC transporter substrate-binding protein (CUT1 family)" evidence="4">
    <location>
        <begin position="21"/>
        <end position="425"/>
    </location>
</feature>
<dbReference type="InterPro" id="IPR006059">
    <property type="entry name" value="SBP"/>
</dbReference>
<dbReference type="PROSITE" id="PS51257">
    <property type="entry name" value="PROKAR_LIPOPROTEIN"/>
    <property type="match status" value="1"/>
</dbReference>
<dbReference type="RefSeq" id="WP_344195136.1">
    <property type="nucleotide sequence ID" value="NZ_BAAAND010000008.1"/>
</dbReference>
<reference evidence="6" key="1">
    <citation type="journal article" date="2019" name="Int. J. Syst. Evol. Microbiol.">
        <title>The Global Catalogue of Microorganisms (GCM) 10K type strain sequencing project: providing services to taxonomists for standard genome sequencing and annotation.</title>
        <authorList>
            <consortium name="The Broad Institute Genomics Platform"/>
            <consortium name="The Broad Institute Genome Sequencing Center for Infectious Disease"/>
            <person name="Wu L."/>
            <person name="Ma J."/>
        </authorList>
    </citation>
    <scope>NUCLEOTIDE SEQUENCE [LARGE SCALE GENOMIC DNA]</scope>
    <source>
        <strain evidence="6">JCM 14304</strain>
    </source>
</reference>
<evidence type="ECO:0000313" key="5">
    <source>
        <dbReference type="EMBL" id="GAA1596078.1"/>
    </source>
</evidence>
<name>A0ABP4PYZ9_9ACTN</name>
<feature type="signal peptide" evidence="4">
    <location>
        <begin position="1"/>
        <end position="20"/>
    </location>
</feature>
<dbReference type="PANTHER" id="PTHR43649">
    <property type="entry name" value="ARABINOSE-BINDING PROTEIN-RELATED"/>
    <property type="match status" value="1"/>
</dbReference>
<proteinExistence type="inferred from homology"/>
<evidence type="ECO:0000256" key="4">
    <source>
        <dbReference type="SAM" id="SignalP"/>
    </source>
</evidence>
<comment type="caution">
    <text evidence="5">The sequence shown here is derived from an EMBL/GenBank/DDBJ whole genome shotgun (WGS) entry which is preliminary data.</text>
</comment>
<gene>
    <name evidence="5" type="ORF">GCM10009742_48630</name>
</gene>